<organism evidence="4 5">
    <name type="scientific">Cyclobacterium qasimii</name>
    <dbReference type="NCBI Taxonomy" id="1350429"/>
    <lineage>
        <taxon>Bacteria</taxon>
        <taxon>Pseudomonadati</taxon>
        <taxon>Bacteroidota</taxon>
        <taxon>Cytophagia</taxon>
        <taxon>Cytophagales</taxon>
        <taxon>Cyclobacteriaceae</taxon>
        <taxon>Cyclobacterium</taxon>
    </lineage>
</organism>
<dbReference type="Gene3D" id="3.40.50.150">
    <property type="entry name" value="Vaccinia Virus protein VP39"/>
    <property type="match status" value="1"/>
</dbReference>
<name>A0A512CFM9_9BACT</name>
<proteinExistence type="predicted"/>
<dbReference type="EMBL" id="BJYV01000020">
    <property type="protein sequence ID" value="GEO23008.1"/>
    <property type="molecule type" value="Genomic_DNA"/>
</dbReference>
<dbReference type="AlphaFoldDB" id="A0A512CFM9"/>
<dbReference type="Proteomes" id="UP000321301">
    <property type="component" value="Unassembled WGS sequence"/>
</dbReference>
<sequence>MIDQDLLNYCAQNSGSEDELLQLIRRQTNLKVLKPRMLSGHLQGKILEILVKMSGAQNILEIGTYTGYASIFLARGLPATGKLTTIDINEELEEMVQGFFNQSGLEDKIDYRIGDALEIIPTLSWPFDFIFIDADKRNYVNYYNLIVDKIKPGGLILADNILWSGKVLSKNRKKVDKDTATILAFNEQVNADPRVENVILPIRDGIMLVRKL</sequence>
<gene>
    <name evidence="4" type="ORF">CQA01_35420</name>
</gene>
<dbReference type="SUPFAM" id="SSF53335">
    <property type="entry name" value="S-adenosyl-L-methionine-dependent methyltransferases"/>
    <property type="match status" value="1"/>
</dbReference>
<comment type="caution">
    <text evidence="4">The sequence shown here is derived from an EMBL/GenBank/DDBJ whole genome shotgun (WGS) entry which is preliminary data.</text>
</comment>
<evidence type="ECO:0000313" key="5">
    <source>
        <dbReference type="Proteomes" id="UP000321301"/>
    </source>
</evidence>
<dbReference type="RefSeq" id="WP_146948261.1">
    <property type="nucleotide sequence ID" value="NZ_BJYV01000020.1"/>
</dbReference>
<evidence type="ECO:0000256" key="3">
    <source>
        <dbReference type="ARBA" id="ARBA00022691"/>
    </source>
</evidence>
<accession>A0A512CFM9</accession>
<keyword evidence="3" id="KW-0949">S-adenosyl-L-methionine</keyword>
<dbReference type="InterPro" id="IPR050362">
    <property type="entry name" value="Cation-dep_OMT"/>
</dbReference>
<dbReference type="Pfam" id="PF01596">
    <property type="entry name" value="Methyltransf_3"/>
    <property type="match status" value="1"/>
</dbReference>
<evidence type="ECO:0000313" key="4">
    <source>
        <dbReference type="EMBL" id="GEO23008.1"/>
    </source>
</evidence>
<dbReference type="InterPro" id="IPR029063">
    <property type="entry name" value="SAM-dependent_MTases_sf"/>
</dbReference>
<dbReference type="CDD" id="cd02440">
    <property type="entry name" value="AdoMet_MTases"/>
    <property type="match status" value="1"/>
</dbReference>
<evidence type="ECO:0000256" key="1">
    <source>
        <dbReference type="ARBA" id="ARBA00022603"/>
    </source>
</evidence>
<keyword evidence="1 4" id="KW-0489">Methyltransferase</keyword>
<dbReference type="PANTHER" id="PTHR10509:SF14">
    <property type="entry name" value="CAFFEOYL-COA O-METHYLTRANSFERASE 3-RELATED"/>
    <property type="match status" value="1"/>
</dbReference>
<dbReference type="PROSITE" id="PS51682">
    <property type="entry name" value="SAM_OMT_I"/>
    <property type="match status" value="1"/>
</dbReference>
<dbReference type="GO" id="GO:0008171">
    <property type="term" value="F:O-methyltransferase activity"/>
    <property type="evidence" value="ECO:0007669"/>
    <property type="project" value="InterPro"/>
</dbReference>
<dbReference type="PANTHER" id="PTHR10509">
    <property type="entry name" value="O-METHYLTRANSFERASE-RELATED"/>
    <property type="match status" value="1"/>
</dbReference>
<dbReference type="GO" id="GO:0008757">
    <property type="term" value="F:S-adenosylmethionine-dependent methyltransferase activity"/>
    <property type="evidence" value="ECO:0007669"/>
    <property type="project" value="TreeGrafter"/>
</dbReference>
<dbReference type="InterPro" id="IPR002935">
    <property type="entry name" value="SAM_O-MeTrfase"/>
</dbReference>
<reference evidence="4 5" key="1">
    <citation type="submission" date="2019-07" db="EMBL/GenBank/DDBJ databases">
        <title>Whole genome shotgun sequence of Cyclobacterium qasimii NBRC 106168.</title>
        <authorList>
            <person name="Hosoyama A."/>
            <person name="Uohara A."/>
            <person name="Ohji S."/>
            <person name="Ichikawa N."/>
        </authorList>
    </citation>
    <scope>NUCLEOTIDE SEQUENCE [LARGE SCALE GENOMIC DNA]</scope>
    <source>
        <strain evidence="4 5">NBRC 106168</strain>
    </source>
</reference>
<keyword evidence="2 4" id="KW-0808">Transferase</keyword>
<keyword evidence="5" id="KW-1185">Reference proteome</keyword>
<protein>
    <submittedName>
        <fullName evidence="4">O-methyltransferase</fullName>
    </submittedName>
</protein>
<evidence type="ECO:0000256" key="2">
    <source>
        <dbReference type="ARBA" id="ARBA00022679"/>
    </source>
</evidence>
<dbReference type="GO" id="GO:0032259">
    <property type="term" value="P:methylation"/>
    <property type="evidence" value="ECO:0007669"/>
    <property type="project" value="UniProtKB-KW"/>
</dbReference>